<protein>
    <submittedName>
        <fullName evidence="1">Chromosome segregation and condensation protein ScpA</fullName>
    </submittedName>
</protein>
<keyword evidence="2" id="KW-1185">Reference proteome</keyword>
<name>D3RYW1_FERPA</name>
<evidence type="ECO:0000313" key="2">
    <source>
        <dbReference type="Proteomes" id="UP000002613"/>
    </source>
</evidence>
<dbReference type="PANTHER" id="PTHR33969">
    <property type="entry name" value="SEGREGATION AND CONDENSATION PROTEIN A"/>
    <property type="match status" value="1"/>
</dbReference>
<dbReference type="PANTHER" id="PTHR33969:SF2">
    <property type="entry name" value="SEGREGATION AND CONDENSATION PROTEIN A"/>
    <property type="match status" value="1"/>
</dbReference>
<dbReference type="Gene3D" id="6.10.250.2410">
    <property type="match status" value="1"/>
</dbReference>
<dbReference type="InterPro" id="IPR003768">
    <property type="entry name" value="ScpA"/>
</dbReference>
<dbReference type="Pfam" id="PF02616">
    <property type="entry name" value="SMC_ScpA"/>
    <property type="match status" value="1"/>
</dbReference>
<reference evidence="2" key="1">
    <citation type="submission" date="2010-02" db="EMBL/GenBank/DDBJ databases">
        <title>Complete sequence of Ferroglobus placidus DSM 10642.</title>
        <authorList>
            <consortium name="US DOE Joint Genome Institute"/>
            <person name="Lucas S."/>
            <person name="Copeland A."/>
            <person name="Lapidus A."/>
            <person name="Cheng J.-F."/>
            <person name="Bruce D."/>
            <person name="Goodwin L."/>
            <person name="Pitluck S."/>
            <person name="Saunders E."/>
            <person name="Brettin T."/>
            <person name="Detter J.C."/>
            <person name="Han C."/>
            <person name="Tapia R."/>
            <person name="Larimer F."/>
            <person name="Land M."/>
            <person name="Hauser L."/>
            <person name="Kyrpides N."/>
            <person name="Ivanova N."/>
            <person name="Holmes D."/>
            <person name="Lovley D."/>
            <person name="Kyrpides N."/>
            <person name="Anderson I.J."/>
            <person name="Woyke T."/>
        </authorList>
    </citation>
    <scope>NUCLEOTIDE SEQUENCE [LARGE SCALE GENOMIC DNA]</scope>
    <source>
        <strain evidence="2">DSM 10642 / AEDII12DO</strain>
    </source>
</reference>
<dbReference type="AlphaFoldDB" id="D3RYW1"/>
<gene>
    <name evidence="1" type="ordered locus">Ferp_1523</name>
</gene>
<accession>D3RYW1</accession>
<reference evidence="1 2" key="2">
    <citation type="journal article" date="2011" name="Stand. Genomic Sci.">
        <title>Complete genome sequence of Ferroglobus placidus AEDII12DO.</title>
        <authorList>
            <person name="Anderson I."/>
            <person name="Risso C."/>
            <person name="Holmes D."/>
            <person name="Lucas S."/>
            <person name="Copeland A."/>
            <person name="Lapidus A."/>
            <person name="Cheng J.F."/>
            <person name="Bruce D."/>
            <person name="Goodwin L."/>
            <person name="Pitluck S."/>
            <person name="Saunders E."/>
            <person name="Brettin T."/>
            <person name="Detter J.C."/>
            <person name="Han C."/>
            <person name="Tapia R."/>
            <person name="Larimer F."/>
            <person name="Land M."/>
            <person name="Hauser L."/>
            <person name="Woyke T."/>
            <person name="Lovley D."/>
            <person name="Kyrpides N."/>
            <person name="Ivanova N."/>
        </authorList>
    </citation>
    <scope>NUCLEOTIDE SEQUENCE [LARGE SCALE GENOMIC DNA]</scope>
    <source>
        <strain evidence="2">DSM 10642 / AEDII12DO</strain>
    </source>
</reference>
<dbReference type="OrthoDB" id="53244at2157"/>
<dbReference type="Proteomes" id="UP000002613">
    <property type="component" value="Chromosome"/>
</dbReference>
<organism evidence="1 2">
    <name type="scientific">Ferroglobus placidus (strain DSM 10642 / AEDII12DO)</name>
    <dbReference type="NCBI Taxonomy" id="589924"/>
    <lineage>
        <taxon>Archaea</taxon>
        <taxon>Methanobacteriati</taxon>
        <taxon>Methanobacteriota</taxon>
        <taxon>Archaeoglobi</taxon>
        <taxon>Archaeoglobales</taxon>
        <taxon>Archaeoglobaceae</taxon>
        <taxon>Ferroglobus</taxon>
    </lineage>
</organism>
<dbReference type="STRING" id="589924.Ferp_1523"/>
<sequence>MLLNMAKKGEIDPWNVDVVEVADKFLEELERARKLDLRISGRVLLYAAILVRMKSEILANELLRVEEEEEVEEEDFEDYYAPDYRELDFEDYLVEDIEDEVIKSLVATGSRKKRLRRYTTLKDLIEELKKAEEKRRKKRKVKRERVVKEDPLETPHEENVEEWIREVEKVVFEFAKKAEIIPFSQICGSDIVKSYISILHLAFRKKIEIWQEKILETEVFLRWIDEGGN</sequence>
<dbReference type="eggNOG" id="arCOG02610">
    <property type="taxonomic scope" value="Archaea"/>
</dbReference>
<proteinExistence type="predicted"/>
<dbReference type="PaxDb" id="589924-Ferp_1523"/>
<dbReference type="HOGENOM" id="CLU_070251_1_1_2"/>
<dbReference type="InterPro" id="IPR023093">
    <property type="entry name" value="ScpA-like_C"/>
</dbReference>
<dbReference type="KEGG" id="fpl:Ferp_1523"/>
<dbReference type="Gene3D" id="1.10.10.580">
    <property type="entry name" value="Structural maintenance of chromosome 1. Chain E"/>
    <property type="match status" value="1"/>
</dbReference>
<dbReference type="EMBL" id="CP001899">
    <property type="protein sequence ID" value="ADC65674.1"/>
    <property type="molecule type" value="Genomic_DNA"/>
</dbReference>
<evidence type="ECO:0000313" key="1">
    <source>
        <dbReference type="EMBL" id="ADC65674.1"/>
    </source>
</evidence>